<name>A0A4U1IWQ4_9BACT</name>
<accession>A0A4U1IWQ4</accession>
<evidence type="ECO:0008006" key="4">
    <source>
        <dbReference type="Google" id="ProtNLM"/>
    </source>
</evidence>
<dbReference type="PROSITE" id="PS51257">
    <property type="entry name" value="PROKAR_LIPOPROTEIN"/>
    <property type="match status" value="1"/>
</dbReference>
<evidence type="ECO:0000256" key="1">
    <source>
        <dbReference type="SAM" id="SignalP"/>
    </source>
</evidence>
<dbReference type="Proteomes" id="UP000309215">
    <property type="component" value="Unassembled WGS sequence"/>
</dbReference>
<dbReference type="AlphaFoldDB" id="A0A4U1IWQ4"/>
<dbReference type="EMBL" id="SSMQ01000062">
    <property type="protein sequence ID" value="TKC98911.1"/>
    <property type="molecule type" value="Genomic_DNA"/>
</dbReference>
<sequence>MKRVLFVALGLVMLSLGCQNTVEDVCEDLGQCPDVVPDRCLSDGRALQSAAESRGCDDPFEDYIDCVAGATCSWGQSCASQRSALEACAGSFP</sequence>
<evidence type="ECO:0000313" key="3">
    <source>
        <dbReference type="Proteomes" id="UP000309215"/>
    </source>
</evidence>
<organism evidence="2 3">
    <name type="scientific">Polyangium fumosum</name>
    <dbReference type="NCBI Taxonomy" id="889272"/>
    <lineage>
        <taxon>Bacteria</taxon>
        <taxon>Pseudomonadati</taxon>
        <taxon>Myxococcota</taxon>
        <taxon>Polyangia</taxon>
        <taxon>Polyangiales</taxon>
        <taxon>Polyangiaceae</taxon>
        <taxon>Polyangium</taxon>
    </lineage>
</organism>
<keyword evidence="3" id="KW-1185">Reference proteome</keyword>
<feature type="chain" id="PRO_5020453084" description="Lipoprotein" evidence="1">
    <location>
        <begin position="21"/>
        <end position="93"/>
    </location>
</feature>
<evidence type="ECO:0000313" key="2">
    <source>
        <dbReference type="EMBL" id="TKC98911.1"/>
    </source>
</evidence>
<proteinExistence type="predicted"/>
<dbReference type="RefSeq" id="WP_136934319.1">
    <property type="nucleotide sequence ID" value="NZ_SSMQ01000062.1"/>
</dbReference>
<protein>
    <recommendedName>
        <fullName evidence="4">Lipoprotein</fullName>
    </recommendedName>
</protein>
<gene>
    <name evidence="2" type="ORF">E8A74_39645</name>
</gene>
<reference evidence="2 3" key="1">
    <citation type="submission" date="2019-04" db="EMBL/GenBank/DDBJ databases">
        <authorList>
            <person name="Li Y."/>
            <person name="Wang J."/>
        </authorList>
    </citation>
    <scope>NUCLEOTIDE SEQUENCE [LARGE SCALE GENOMIC DNA]</scope>
    <source>
        <strain evidence="2 3">DSM 14668</strain>
    </source>
</reference>
<dbReference type="OrthoDB" id="5521029at2"/>
<keyword evidence="1" id="KW-0732">Signal</keyword>
<feature type="signal peptide" evidence="1">
    <location>
        <begin position="1"/>
        <end position="20"/>
    </location>
</feature>
<comment type="caution">
    <text evidence="2">The sequence shown here is derived from an EMBL/GenBank/DDBJ whole genome shotgun (WGS) entry which is preliminary data.</text>
</comment>